<feature type="chain" id="PRO_5017978888" evidence="4">
    <location>
        <begin position="37"/>
        <end position="2276"/>
    </location>
</feature>
<feature type="compositionally biased region" description="Low complexity" evidence="2">
    <location>
        <begin position="30"/>
        <end position="54"/>
    </location>
</feature>
<dbReference type="NCBIfam" id="NF033681">
    <property type="entry name" value="ExeM_NucH_DNase"/>
    <property type="match status" value="1"/>
</dbReference>
<feature type="region of interest" description="Disordered" evidence="2">
    <location>
        <begin position="30"/>
        <end position="113"/>
    </location>
</feature>
<evidence type="ECO:0000256" key="2">
    <source>
        <dbReference type="SAM" id="MobiDB-lite"/>
    </source>
</evidence>
<protein>
    <submittedName>
        <fullName evidence="6">5'-nucleotidase</fullName>
    </submittedName>
</protein>
<evidence type="ECO:0000256" key="1">
    <source>
        <dbReference type="ARBA" id="ARBA00022729"/>
    </source>
</evidence>
<dbReference type="InterPro" id="IPR006311">
    <property type="entry name" value="TAT_signal"/>
</dbReference>
<dbReference type="Pfam" id="PF02872">
    <property type="entry name" value="5_nucleotid_C"/>
    <property type="match status" value="2"/>
</dbReference>
<dbReference type="GO" id="GO:0008253">
    <property type="term" value="F:5'-nucleotidase activity"/>
    <property type="evidence" value="ECO:0007669"/>
    <property type="project" value="TreeGrafter"/>
</dbReference>
<accession>A0A3N2DB43</accession>
<feature type="compositionally biased region" description="Low complexity" evidence="2">
    <location>
        <begin position="62"/>
        <end position="80"/>
    </location>
</feature>
<evidence type="ECO:0000259" key="5">
    <source>
        <dbReference type="PROSITE" id="PS51841"/>
    </source>
</evidence>
<dbReference type="SUPFAM" id="SSF74853">
    <property type="entry name" value="Lamin A/C globular tail domain"/>
    <property type="match status" value="1"/>
</dbReference>
<feature type="compositionally biased region" description="Low complexity" evidence="2">
    <location>
        <begin position="2211"/>
        <end position="2243"/>
    </location>
</feature>
<dbReference type="SUPFAM" id="SSF56300">
    <property type="entry name" value="Metallo-dependent phosphatases"/>
    <property type="match status" value="2"/>
</dbReference>
<dbReference type="Pfam" id="PF00932">
    <property type="entry name" value="LTD"/>
    <property type="match status" value="1"/>
</dbReference>
<feature type="domain" description="LTD" evidence="5">
    <location>
        <begin position="113"/>
        <end position="249"/>
    </location>
</feature>
<feature type="region of interest" description="Disordered" evidence="2">
    <location>
        <begin position="2200"/>
        <end position="2243"/>
    </location>
</feature>
<keyword evidence="1 4" id="KW-0732">Signal</keyword>
<evidence type="ECO:0000313" key="6">
    <source>
        <dbReference type="EMBL" id="ROR96963.1"/>
    </source>
</evidence>
<dbReference type="Proteomes" id="UP000275356">
    <property type="component" value="Unassembled WGS sequence"/>
</dbReference>
<reference evidence="6 7" key="1">
    <citation type="submission" date="2018-11" db="EMBL/GenBank/DDBJ databases">
        <title>Sequencing the genomes of 1000 actinobacteria strains.</title>
        <authorList>
            <person name="Klenk H.-P."/>
        </authorList>
    </citation>
    <scope>NUCLEOTIDE SEQUENCE [LARGE SCALE GENOMIC DNA]</scope>
    <source>
        <strain evidence="6 7">DSM 13521</strain>
    </source>
</reference>
<dbReference type="PROSITE" id="PS51318">
    <property type="entry name" value="TAT"/>
    <property type="match status" value="1"/>
</dbReference>
<dbReference type="Gene3D" id="3.90.780.10">
    <property type="entry name" value="5'-Nucleotidase, C-terminal domain"/>
    <property type="match status" value="2"/>
</dbReference>
<dbReference type="SUPFAM" id="SSF56219">
    <property type="entry name" value="DNase I-like"/>
    <property type="match status" value="1"/>
</dbReference>
<dbReference type="Gene3D" id="3.60.21.10">
    <property type="match status" value="2"/>
</dbReference>
<name>A0A3N2DB43_9MICO</name>
<feature type="transmembrane region" description="Helical" evidence="3">
    <location>
        <begin position="2249"/>
        <end position="2268"/>
    </location>
</feature>
<dbReference type="GO" id="GO:0008768">
    <property type="term" value="F:UDP-sugar diphosphatase activity"/>
    <property type="evidence" value="ECO:0007669"/>
    <property type="project" value="TreeGrafter"/>
</dbReference>
<comment type="caution">
    <text evidence="6">The sequence shown here is derived from an EMBL/GenBank/DDBJ whole genome shotgun (WGS) entry which is preliminary data.</text>
</comment>
<organism evidence="6 7">
    <name type="scientific">Salana multivorans</name>
    <dbReference type="NCBI Taxonomy" id="120377"/>
    <lineage>
        <taxon>Bacteria</taxon>
        <taxon>Bacillati</taxon>
        <taxon>Actinomycetota</taxon>
        <taxon>Actinomycetes</taxon>
        <taxon>Micrococcales</taxon>
        <taxon>Beutenbergiaceae</taxon>
        <taxon>Salana</taxon>
    </lineage>
</organism>
<dbReference type="Gene3D" id="3.60.10.10">
    <property type="entry name" value="Endonuclease/exonuclease/phosphatase"/>
    <property type="match status" value="1"/>
</dbReference>
<evidence type="ECO:0000256" key="4">
    <source>
        <dbReference type="SAM" id="SignalP"/>
    </source>
</evidence>
<keyword evidence="3" id="KW-0812">Transmembrane</keyword>
<dbReference type="InterPro" id="IPR036691">
    <property type="entry name" value="Endo/exonu/phosph_ase_sf"/>
</dbReference>
<proteinExistence type="predicted"/>
<evidence type="ECO:0000313" key="7">
    <source>
        <dbReference type="Proteomes" id="UP000275356"/>
    </source>
</evidence>
<dbReference type="CDD" id="cd04486">
    <property type="entry name" value="YhcR_OBF_like"/>
    <property type="match status" value="1"/>
</dbReference>
<dbReference type="InterPro" id="IPR029052">
    <property type="entry name" value="Metallo-depent_PP-like"/>
</dbReference>
<dbReference type="InterPro" id="IPR008334">
    <property type="entry name" value="5'-Nucleotdase_C"/>
</dbReference>
<dbReference type="SUPFAM" id="SSF55816">
    <property type="entry name" value="5'-nucleotidase (syn. UDP-sugar hydrolase), C-terminal domain"/>
    <property type="match status" value="2"/>
</dbReference>
<gene>
    <name evidence="6" type="ORF">EDD28_1556</name>
</gene>
<dbReference type="InterPro" id="IPR036415">
    <property type="entry name" value="Lamin_tail_dom_sf"/>
</dbReference>
<feature type="signal peptide" evidence="4">
    <location>
        <begin position="1"/>
        <end position="36"/>
    </location>
</feature>
<sequence length="2276" mass="234115">MSRQSRRRTLVRVIAATGSGALVAASALAAAVPAAAEPSAPDAVEAPEVSASAETTDPENPATPESSTPTLPTPADLPADGAGDGSSDESTGTPTDAPADEPTTEDDDVPGIGLFSVSTSAPVVINEVYGGGGNANAVLTHDFIELRNVSTSDVDLSGWSVQYASAAGTNWSGIIPLTGVLEAGGYYLVQGASGGAVGAALPTPDASGTVNLSGTNGNVALATGTTALSCATTACASDARVVDLVGFGTGAAYAGTGAAPAPSNTTSITRDADSTNTANNAADFTVANPPTPQGGDVVVPPEPEPQDAPIADIRAAGFTARTVTTRGVVTAHYPTGGFNGYVIQTPGTGGDDTEDRTVSDAIFVFSSATVGDVELGDYVEVTGQVGEYNGLGQITVASGGVSILSDVVEAPKPLAMAWPATNPEREAIESMLLQPDGDYTISNTYSTNQYGEIGIASGTEPLLQPTDIAPPGTPEAAAVVADNAARAVAVDDGASTNFLSPANSALKPTYIAADNQLRVGAAITFVAPVIVDWRNNAWKLNPTTQVTAEEPGDYPVTWEQTRTPAPAAVGGDITVASFNVLNYFTTLGKDVAGCQAYPDRDGNPITVNTGCNARGAWDADNLARQQVKIVEAINALDASVVGLMEIENSAKLGETPDEATATLVDALNERAGTTRWAYVPSSADLPSTAQQDVITNAIIYQPAEVTPVGDARALGNLSGSGQPFVNAREPIGQTFVPVGGTAADEVFVVVNHFKSKGSAGPFPGDTDTGNGQGASNGSRVLQATALRDWVADQTDDGDAVVLLGDFNSYGQEDPLQVLYTAGYADVEQHFDLDESSYSFQGLSGSLDHVLLNDVALGRATGADIWQINSGEPLALEYSRYNYHGAIYYEPNAYRSSDHDPVIVGLEAADDNPNVDLSFLNINDFHGRIGPVGDGATVQFAGTVEEQRKDIEDAGGEALFLSAGDNIGASLFTSSVAQDQPTIDVLNALGLASSAVGNHEFDQGIDDLIDRVIDGGDNAQWSYLGANVYDADGNTVLPEYSLHTVNGLTVAVIGAITEETPALVTPAGIEGLTFGDPVEAVNRVVGELATSHPEVDVIVAEYHEGAGAGTPDGATLEQEVDAGGAFADIVTGTDAAVDVIFTGHTHKQYAWDAPVPGVAGKTRPILQTGSYGEYLGRVDLTYDTSSGEVVDYTATNVKRTTTAEAALVSAFPRVAEVKGIVDAAIAHAAEIGNQPIGEVSADITTAFAGGSYVDGTYVGSGPLPTTGRDDRAKESTLGGLVADSLVATLSDERLGGATIGVVNPGGLRAELFRGEDGVITYAEANAVLPFVNNLWTTTLTGDQFKTMLEQQWQRDAAGNVPSRPYLQLGLSSNVSYTYDDSRAEGDRITSITIDGAPYDPAASYRIGTFSFLATGGDNFRIFTQGTDTKDSGLVDRDAWIDYLKAHKPVSPSFARRATQVPALEDAAAGDRVAFTVGGLDLTSLGSPQNTEVTVTLGFDVLGTFPVANGSASVDVEIPATAAGGDRQLVVTAAPSGTEIRVPIAIESEYVNASFLNINDFHGRIGPVNDGATVQFAGTVEQQRAAIRADAGEDLFLSAGDNIGASLFTSSVAQDQPTIDVLNALGLASSAVGNHEFDQGIDDLIDRVIDGGNNAQWPYLGANVYDADGNTVLPEYSLHTVNGLTVAVIGAITEETPALVSPGGIEGLTFGDPVEAVNRVVGELATTHPEVDVIVAEYHEGAGAGTPDGATLEQEVDAGGAFADIVTKTDAAVDVIFTGHTHKQYAWDAPVPGVEGKTRPILQTGSYGEYLGRVDLVVSPTTGEVVAYEARNIPRTTTSEAALVSAFPRVAEVKQIVDAAIAYASEIGGQPIGKVSADITTAFSGGSYVDGRYVGPGPLPTSGRDNRAAASALGDLVADSLVATLSDADRGGATIGIVNPGGLRAELFYGEDGVITYAEANAVLPFVNNLWTTTLTGQQLVDALEEQWQVDGNGNVPSRPYLQLSLSENVSYTWDPDPDGDGVLFGDLDDQGKHITSVTVDGVALDLEAEYRVGSFSFLLEGGDNFRTLAEGTGTRDSGLIDRDAWIQYLRDNSADAPIDPDFARQGVTAPELGEVEEGSTLEFEVGSLNLTSLGAPENTSVTVSLGGAELGTFDVVDGKAAISVTIPKGTAPAPLAARALAGGGSTLTVVATESGTTANLPLTIVPAQDPNPTDTGSPTPTDTPTDGGSPTPSGTSTKPGGSMPGTGASVLPIVVVALAAVGVGAALAARRRSLQQR</sequence>
<dbReference type="InterPro" id="IPR004843">
    <property type="entry name" value="Calcineurin-like_PHP"/>
</dbReference>
<dbReference type="GO" id="GO:0030288">
    <property type="term" value="C:outer membrane-bounded periplasmic space"/>
    <property type="evidence" value="ECO:0007669"/>
    <property type="project" value="TreeGrafter"/>
</dbReference>
<dbReference type="PRINTS" id="PR01607">
    <property type="entry name" value="APYRASEFAMLY"/>
</dbReference>
<feature type="compositionally biased region" description="Acidic residues" evidence="2">
    <location>
        <begin position="98"/>
        <end position="109"/>
    </location>
</feature>
<dbReference type="CDD" id="cd10283">
    <property type="entry name" value="MnuA_DNase1-like"/>
    <property type="match status" value="1"/>
</dbReference>
<dbReference type="PROSITE" id="PS51841">
    <property type="entry name" value="LTD"/>
    <property type="match status" value="1"/>
</dbReference>
<dbReference type="InterPro" id="IPR006179">
    <property type="entry name" value="5_nucleotidase/apyrase"/>
</dbReference>
<evidence type="ECO:0000256" key="3">
    <source>
        <dbReference type="SAM" id="Phobius"/>
    </source>
</evidence>
<dbReference type="Pfam" id="PF00149">
    <property type="entry name" value="Metallophos"/>
    <property type="match status" value="2"/>
</dbReference>
<keyword evidence="3" id="KW-1133">Transmembrane helix</keyword>
<dbReference type="RefSeq" id="WP_211339135.1">
    <property type="nucleotide sequence ID" value="NZ_RKHQ01000001.1"/>
</dbReference>
<keyword evidence="3" id="KW-0472">Membrane</keyword>
<dbReference type="Gene3D" id="2.60.40.1260">
    <property type="entry name" value="Lamin Tail domain"/>
    <property type="match status" value="1"/>
</dbReference>
<dbReference type="InterPro" id="IPR001322">
    <property type="entry name" value="Lamin_tail_dom"/>
</dbReference>
<dbReference type="GO" id="GO:0009166">
    <property type="term" value="P:nucleotide catabolic process"/>
    <property type="evidence" value="ECO:0007669"/>
    <property type="project" value="InterPro"/>
</dbReference>
<dbReference type="PANTHER" id="PTHR11575">
    <property type="entry name" value="5'-NUCLEOTIDASE-RELATED"/>
    <property type="match status" value="1"/>
</dbReference>
<dbReference type="InterPro" id="IPR047971">
    <property type="entry name" value="ExeM-like"/>
</dbReference>
<dbReference type="InterPro" id="IPR036907">
    <property type="entry name" value="5'-Nucleotdase_C_sf"/>
</dbReference>
<dbReference type="PANTHER" id="PTHR11575:SF24">
    <property type="entry name" value="5'-NUCLEOTIDASE"/>
    <property type="match status" value="1"/>
</dbReference>
<dbReference type="EMBL" id="RKHQ01000001">
    <property type="protein sequence ID" value="ROR96963.1"/>
    <property type="molecule type" value="Genomic_DNA"/>
</dbReference>
<keyword evidence="7" id="KW-1185">Reference proteome</keyword>